<dbReference type="InterPro" id="IPR006543">
    <property type="entry name" value="Histidinol-phos"/>
</dbReference>
<feature type="domain" description="Nucleotidyl transferase" evidence="8">
    <location>
        <begin position="16"/>
        <end position="240"/>
    </location>
</feature>
<reference evidence="9 10" key="1">
    <citation type="submission" date="2017-07" db="EMBL/GenBank/DDBJ databases">
        <title>Niveispirillum cyanobacteriorum sp. nov., isolated from cyanobacterial aggregates in a eutrophic lake.</title>
        <authorList>
            <person name="Cai H."/>
        </authorList>
    </citation>
    <scope>NUCLEOTIDE SEQUENCE [LARGE SCALE GENOMIC DNA]</scope>
    <source>
        <strain evidence="10">TH1-14</strain>
    </source>
</reference>
<dbReference type="Pfam" id="PF13242">
    <property type="entry name" value="Hydrolase_like"/>
    <property type="match status" value="1"/>
</dbReference>
<dbReference type="InterPro" id="IPR005835">
    <property type="entry name" value="NTP_transferase_dom"/>
</dbReference>
<comment type="subcellular location">
    <subcellularLocation>
        <location evidence="1">Cytoplasm</location>
    </subcellularLocation>
</comment>
<dbReference type="OrthoDB" id="9814110at2"/>
<proteinExistence type="inferred from homology"/>
<dbReference type="PANTHER" id="PTHR42891:SF1">
    <property type="entry name" value="D-GLYCERO-BETA-D-MANNO-HEPTOSE-1,7-BISPHOSPHATE 7-PHOSPHATASE"/>
    <property type="match status" value="1"/>
</dbReference>
<dbReference type="InterPro" id="IPR006549">
    <property type="entry name" value="HAD-SF_hydro_IIIA"/>
</dbReference>
<dbReference type="EMBL" id="NOXU01000032">
    <property type="protein sequence ID" value="OYQ31561.1"/>
    <property type="molecule type" value="Genomic_DNA"/>
</dbReference>
<dbReference type="InterPro" id="IPR023214">
    <property type="entry name" value="HAD_sf"/>
</dbReference>
<gene>
    <name evidence="9" type="ORF">CHU95_20685</name>
</gene>
<dbReference type="AlphaFoldDB" id="A0A255YQV4"/>
<evidence type="ECO:0000256" key="4">
    <source>
        <dbReference type="ARBA" id="ARBA00022723"/>
    </source>
</evidence>
<evidence type="ECO:0000256" key="6">
    <source>
        <dbReference type="ARBA" id="ARBA00023277"/>
    </source>
</evidence>
<dbReference type="InterPro" id="IPR036412">
    <property type="entry name" value="HAD-like_sf"/>
</dbReference>
<keyword evidence="5" id="KW-0378">Hydrolase</keyword>
<dbReference type="InterPro" id="IPR029044">
    <property type="entry name" value="Nucleotide-diphossugar_trans"/>
</dbReference>
<dbReference type="GO" id="GO:0016791">
    <property type="term" value="F:phosphatase activity"/>
    <property type="evidence" value="ECO:0007669"/>
    <property type="project" value="InterPro"/>
</dbReference>
<dbReference type="CDD" id="cd07503">
    <property type="entry name" value="HAD_HisB-N"/>
    <property type="match status" value="1"/>
</dbReference>
<comment type="similarity">
    <text evidence="2">Belongs to the GmhB family.</text>
</comment>
<dbReference type="GO" id="GO:0005737">
    <property type="term" value="C:cytoplasm"/>
    <property type="evidence" value="ECO:0007669"/>
    <property type="project" value="UniProtKB-SubCell"/>
</dbReference>
<dbReference type="SUPFAM" id="SSF56784">
    <property type="entry name" value="HAD-like"/>
    <property type="match status" value="1"/>
</dbReference>
<evidence type="ECO:0000256" key="3">
    <source>
        <dbReference type="ARBA" id="ARBA00022490"/>
    </source>
</evidence>
<dbReference type="Gene3D" id="3.90.550.10">
    <property type="entry name" value="Spore Coat Polysaccharide Biosynthesis Protein SpsA, Chain A"/>
    <property type="match status" value="1"/>
</dbReference>
<dbReference type="CDD" id="cd06915">
    <property type="entry name" value="NTP_transferase_WcbM_like"/>
    <property type="match status" value="1"/>
</dbReference>
<dbReference type="GO" id="GO:0016740">
    <property type="term" value="F:transferase activity"/>
    <property type="evidence" value="ECO:0007669"/>
    <property type="project" value="UniProtKB-KW"/>
</dbReference>
<evidence type="ECO:0000256" key="1">
    <source>
        <dbReference type="ARBA" id="ARBA00004496"/>
    </source>
</evidence>
<comment type="caution">
    <text evidence="9">The sequence shown here is derived from an EMBL/GenBank/DDBJ whole genome shotgun (WGS) entry which is preliminary data.</text>
</comment>
<dbReference type="Pfam" id="PF00483">
    <property type="entry name" value="NTP_transferase"/>
    <property type="match status" value="1"/>
</dbReference>
<dbReference type="Gene3D" id="3.40.50.1000">
    <property type="entry name" value="HAD superfamily/HAD-like"/>
    <property type="match status" value="1"/>
</dbReference>
<organism evidence="9 10">
    <name type="scientific">Niveispirillum lacus</name>
    <dbReference type="NCBI Taxonomy" id="1981099"/>
    <lineage>
        <taxon>Bacteria</taxon>
        <taxon>Pseudomonadati</taxon>
        <taxon>Pseudomonadota</taxon>
        <taxon>Alphaproteobacteria</taxon>
        <taxon>Rhodospirillales</taxon>
        <taxon>Azospirillaceae</taxon>
        <taxon>Niveispirillum</taxon>
    </lineage>
</organism>
<evidence type="ECO:0000313" key="9">
    <source>
        <dbReference type="EMBL" id="OYQ31561.1"/>
    </source>
</evidence>
<keyword evidence="4" id="KW-0479">Metal-binding</keyword>
<keyword evidence="10" id="KW-1185">Reference proteome</keyword>
<dbReference type="Proteomes" id="UP000216998">
    <property type="component" value="Unassembled WGS sequence"/>
</dbReference>
<evidence type="ECO:0000259" key="8">
    <source>
        <dbReference type="Pfam" id="PF00483"/>
    </source>
</evidence>
<protein>
    <recommendedName>
        <fullName evidence="7">D,D-heptose 1,7-bisphosphate phosphatase</fullName>
    </recommendedName>
</protein>
<dbReference type="PANTHER" id="PTHR42891">
    <property type="entry name" value="D-GLYCERO-BETA-D-MANNO-HEPTOSE-1,7-BISPHOSPHATE 7-PHOSPHATASE"/>
    <property type="match status" value="1"/>
</dbReference>
<dbReference type="InterPro" id="IPR004446">
    <property type="entry name" value="Heptose_bisP_phosphatase"/>
</dbReference>
<name>A0A255YQV4_9PROT</name>
<dbReference type="NCBIfam" id="TIGR01656">
    <property type="entry name" value="Histidinol-ppas"/>
    <property type="match status" value="1"/>
</dbReference>
<dbReference type="GO" id="GO:0005975">
    <property type="term" value="P:carbohydrate metabolic process"/>
    <property type="evidence" value="ECO:0007669"/>
    <property type="project" value="InterPro"/>
</dbReference>
<dbReference type="GO" id="GO:0046872">
    <property type="term" value="F:metal ion binding"/>
    <property type="evidence" value="ECO:0007669"/>
    <property type="project" value="UniProtKB-KW"/>
</dbReference>
<evidence type="ECO:0000256" key="2">
    <source>
        <dbReference type="ARBA" id="ARBA00005628"/>
    </source>
</evidence>
<dbReference type="RefSeq" id="WP_094458243.1">
    <property type="nucleotide sequence ID" value="NZ_NOXU01000032.1"/>
</dbReference>
<accession>A0A255YQV4</accession>
<evidence type="ECO:0000256" key="7">
    <source>
        <dbReference type="ARBA" id="ARBA00031828"/>
    </source>
</evidence>
<dbReference type="SUPFAM" id="SSF53448">
    <property type="entry name" value="Nucleotide-diphospho-sugar transferases"/>
    <property type="match status" value="1"/>
</dbReference>
<sequence>MSKAQVQAQIVSGPQAVILVGGRGTRLGRLTDNTPKPLLPVGDVPFLEHLIANLARHGFRRIILLAGYLGDQMQSVIDKAPELGVEITCVIEPEPAGTGGALLYARSLLDRRFLLLNGDSLLDMNYLSLRADADWREADMGRVALRAVADGSRYGTVEHTDGRITHFAEKSGRPGPAVINGGIYWLDIGVLDMIGALPCSLEQEILPVLARTGRLGGELCEGYFIDIGVPDDFQRAQTEIPAWWRRPAVFLDRDGVLNTDIGYAHRPDQIEWLPGARQAVRYLNEQGYFVFVVTNQAGVARGFYDEATVHALHAWMQGELGRDGAHIDDWRYCPYSPEGSIDAYRQVHHWRKPAPGMILDLLESWPVVREGSFLIGDRDGDVQAALAAGIPGYIIEANNLQDQVRALVAKHKLKSEIAV</sequence>
<keyword evidence="9" id="KW-0808">Transferase</keyword>
<evidence type="ECO:0000313" key="10">
    <source>
        <dbReference type="Proteomes" id="UP000216998"/>
    </source>
</evidence>
<dbReference type="NCBIfam" id="TIGR01662">
    <property type="entry name" value="HAD-SF-IIIA"/>
    <property type="match status" value="1"/>
</dbReference>
<keyword evidence="3" id="KW-0963">Cytoplasm</keyword>
<evidence type="ECO:0000256" key="5">
    <source>
        <dbReference type="ARBA" id="ARBA00022801"/>
    </source>
</evidence>
<keyword evidence="6" id="KW-0119">Carbohydrate metabolism</keyword>